<dbReference type="InterPro" id="IPR029058">
    <property type="entry name" value="AB_hydrolase_fold"/>
</dbReference>
<evidence type="ECO:0000256" key="8">
    <source>
        <dbReference type="SAM" id="MobiDB-lite"/>
    </source>
</evidence>
<dbReference type="InterPro" id="IPR013780">
    <property type="entry name" value="Glyco_hydro_b"/>
</dbReference>
<comment type="catalytic activity">
    <reaction evidence="1">
        <text>Hydrolysis of Pro-|-Xaa &gt;&gt; Ala-|-Xaa in oligopeptides.</text>
        <dbReference type="EC" id="3.4.21.26"/>
    </reaction>
</comment>
<keyword evidence="7" id="KW-0720">Serine protease</keyword>
<accession>A0ABR3YYI6</accession>
<dbReference type="Pfam" id="PF21365">
    <property type="entry name" value="Glyco_hydro_31_3rd"/>
    <property type="match status" value="1"/>
</dbReference>
<dbReference type="InterPro" id="IPR002470">
    <property type="entry name" value="Peptidase_S9A"/>
</dbReference>
<feature type="compositionally biased region" description="Acidic residues" evidence="8">
    <location>
        <begin position="1614"/>
        <end position="1625"/>
    </location>
</feature>
<dbReference type="EC" id="3.4.21.26" evidence="4"/>
<feature type="domain" description="Peptidase S9A N-terminal" evidence="11">
    <location>
        <begin position="810"/>
        <end position="1212"/>
    </location>
</feature>
<feature type="domain" description="Glycosyl hydrolase family 31 C-terminal" evidence="12">
    <location>
        <begin position="509"/>
        <end position="600"/>
    </location>
</feature>
<evidence type="ECO:0000256" key="6">
    <source>
        <dbReference type="ARBA" id="ARBA00022801"/>
    </source>
</evidence>
<dbReference type="InterPro" id="IPR000322">
    <property type="entry name" value="Glyco_hydro_31_TIM"/>
</dbReference>
<gene>
    <name evidence="13" type="ORF">Sste5346_007122</name>
</gene>
<dbReference type="SUPFAM" id="SSF51445">
    <property type="entry name" value="(Trans)glycosidases"/>
    <property type="match status" value="1"/>
</dbReference>
<comment type="caution">
    <text evidence="13">The sequence shown here is derived from an EMBL/GenBank/DDBJ whole genome shotgun (WGS) entry which is preliminary data.</text>
</comment>
<evidence type="ECO:0000259" key="10">
    <source>
        <dbReference type="Pfam" id="PF01055"/>
    </source>
</evidence>
<dbReference type="InterPro" id="IPR017853">
    <property type="entry name" value="GH"/>
</dbReference>
<comment type="similarity">
    <text evidence="2">Belongs to the peptidase S9A family.</text>
</comment>
<protein>
    <recommendedName>
        <fullName evidence="4">prolyl oligopeptidase</fullName>
        <ecNumber evidence="4">3.4.21.26</ecNumber>
    </recommendedName>
</protein>
<evidence type="ECO:0000256" key="3">
    <source>
        <dbReference type="ARBA" id="ARBA00007806"/>
    </source>
</evidence>
<dbReference type="PRINTS" id="PR00862">
    <property type="entry name" value="PROLIGOPTASE"/>
</dbReference>
<evidence type="ECO:0000256" key="5">
    <source>
        <dbReference type="ARBA" id="ARBA00022670"/>
    </source>
</evidence>
<sequence>MDKYTFACDPVADAAATVTGPQYRFTLLGDFVLRYEWAADGVFEDRASTFALNRRFSPPKFTVNDNDIQLEIVAPKFHLRYDKKKFSANGLHVTFSFGGEKVTLWGSEWRFNNNNDKDSGNLGGTARTLDEVDGRCDVGQGILSRSGYAALDDSQSMLFDGRGFVQPRRQGDHIDGYLFFYGRDYAGAMRAFYSISGPQPRIPRWALGNWWSRFHRYSAASYLELMDRFGEEKIPLSVAVIDMDWHLVDDERVPHAGWTGYTWDRTLFPDPVAFAKELHNRHLKTTLNDHPHLGVHHHEESYKKMAEALGRDPSTKLPIAFDLTDPKFMDAWLNVLHRDLEKQGCDFWWIDWQQGALSRVPGLDPLWLLNHFHFLDNQQQSTDDHGLIFSRFAGPGSHRYPVGFSGDSITTWASLQFQPEFTATAANVGYGWWSHDIGGHMHGYRDDELATRWLQFGVFSPVMRLHASNSPWSSKEPWLFRPEFSTVMRRAMQLRHRLVPYVYASAGDGLPLVQPMYWSHPTRDEAYAYPNQYMFGPALIVSPVVDKRDARTGRAKTRVWLPPQRHVDLFTGTVYDGDCELDMYRTINTVPVLAPEGAIVPLDGDLTPANGCHNPTSLEVLVVIGHDGHFCLVEDPRDDPLDGADRDVSTTKDRTIDIDFCQATGQLTLTADGDVKKQWTFRFVSLQTPDKMPAVSVDGVPLPEEDIVVKVDDNKENSSPPGLVVTLPAKRCKAITVDIGPDPQLAIRDHRETISAMLLDLQAEFSVKDAVWKVVTSSSSTGIKLGQLFSLGLDEALVGPVVEPIKPDAEYDWLEAATAPECLTWAAAETKLATDHLDALPQKKSVEDRLRELLAQESAPAERQLAGNGKLFRLQKTPTNPLGVFEMTVMNSDGSASGEWRTVIDIGALSKAEGKSYIFVDFDLQSRVLGGDDATRVLLYLSDGGSDLVEVVEVELKEGESAGGLLAGGFRAGPDRLAVCYLGPDHILIQTSVTNGLKTKAGMPCTAFIWQRGTDLREAKEVYTAPATDAISLLTSVGPPEEGRGIITRAIDYTTWAHYSVTLDGTVKELPLPRKQCLLVPPRTTAEHLVVSLVDNAIVRGVEVPAGSILACTVDPDVPEDEKVSVVFAPGDNEYTPHIVADGVQASRSRVMFTATKDGQERRQLMQWDKASRTWSELRRTPIDPGSHYSLLGGDYYAENFVVSESGLLRPTVSWVEAEDGGRANFYTQPAVFDVDKFQLQQSSAISKDGTSVDYVLLAPKDAPKPTPTLVTAYGVMGISMMMRHLDPILGGVSLVPWLESGGALAVALVRGGSEKGPAWHEAAQGGNRRQKSYDDFVAVAEKLVADKVTEPAHMGVFGASGGGLLAAVMAVQRPDLFGAVVADVPMTDMLRFPLLGMGGAWIAEYGDPSDPTQVEAIKAYSPLHNIVDDNAAVYPPQLVTVSTKDDRVGVGHARKYVAKIKDAGAPDIWLHEDSAGGHNVSDSFKNAQLMSRRVAFLINRLQVKASSATPSGSSRACSTTTSWPLRSFISAAKTSRPAPEIQDMIAQTLGDRLAPRHAVAAKTWHGIQHAYRGVQDATFARTDSYQQCLSASEGYAWPVRFSCEPAPPPDWHDTDDDPDDDGPP</sequence>
<comment type="similarity">
    <text evidence="3">Belongs to the glycosyl hydrolase 31 family.</text>
</comment>
<evidence type="ECO:0000256" key="2">
    <source>
        <dbReference type="ARBA" id="ARBA00005228"/>
    </source>
</evidence>
<dbReference type="SUPFAM" id="SSF51011">
    <property type="entry name" value="Glycosyl hydrolase domain"/>
    <property type="match status" value="1"/>
</dbReference>
<dbReference type="PANTHER" id="PTHR42881:SF2">
    <property type="entry name" value="PROLYL ENDOPEPTIDASE"/>
    <property type="match status" value="1"/>
</dbReference>
<dbReference type="SUPFAM" id="SSF50993">
    <property type="entry name" value="Peptidase/esterase 'gauge' domain"/>
    <property type="match status" value="1"/>
</dbReference>
<evidence type="ECO:0000256" key="4">
    <source>
        <dbReference type="ARBA" id="ARBA00011897"/>
    </source>
</evidence>
<evidence type="ECO:0000259" key="11">
    <source>
        <dbReference type="Pfam" id="PF02897"/>
    </source>
</evidence>
<dbReference type="InterPro" id="IPR023302">
    <property type="entry name" value="Pept_S9A_N"/>
</dbReference>
<dbReference type="PANTHER" id="PTHR42881">
    <property type="entry name" value="PROLYL ENDOPEPTIDASE"/>
    <property type="match status" value="1"/>
</dbReference>
<dbReference type="Gene3D" id="3.20.20.80">
    <property type="entry name" value="Glycosidases"/>
    <property type="match status" value="1"/>
</dbReference>
<dbReference type="EMBL" id="JAWCUI010000045">
    <property type="protein sequence ID" value="KAL1892384.1"/>
    <property type="molecule type" value="Genomic_DNA"/>
</dbReference>
<feature type="region of interest" description="Disordered" evidence="8">
    <location>
        <begin position="1606"/>
        <end position="1625"/>
    </location>
</feature>
<dbReference type="CDD" id="cd06595">
    <property type="entry name" value="GH31_u1"/>
    <property type="match status" value="1"/>
</dbReference>
<dbReference type="Proteomes" id="UP001583186">
    <property type="component" value="Unassembled WGS sequence"/>
</dbReference>
<keyword evidence="5" id="KW-0645">Protease</keyword>
<evidence type="ECO:0000256" key="7">
    <source>
        <dbReference type="ARBA" id="ARBA00022825"/>
    </source>
</evidence>
<keyword evidence="14" id="KW-1185">Reference proteome</keyword>
<dbReference type="Pfam" id="PF01055">
    <property type="entry name" value="Glyco_hydro_31_2nd"/>
    <property type="match status" value="1"/>
</dbReference>
<evidence type="ECO:0000259" key="12">
    <source>
        <dbReference type="Pfam" id="PF21365"/>
    </source>
</evidence>
<feature type="domain" description="Glycoside hydrolase family 31 TIM barrel" evidence="10">
    <location>
        <begin position="200"/>
        <end position="504"/>
    </location>
</feature>
<keyword evidence="6" id="KW-0378">Hydrolase</keyword>
<evidence type="ECO:0000256" key="1">
    <source>
        <dbReference type="ARBA" id="ARBA00001070"/>
    </source>
</evidence>
<dbReference type="InterPro" id="IPR048395">
    <property type="entry name" value="Glyco_hydro_31_C"/>
</dbReference>
<dbReference type="Gene3D" id="2.130.10.120">
    <property type="entry name" value="Prolyl oligopeptidase, N-terminal domain"/>
    <property type="match status" value="1"/>
</dbReference>
<dbReference type="SUPFAM" id="SSF53474">
    <property type="entry name" value="alpha/beta-Hydrolases"/>
    <property type="match status" value="1"/>
</dbReference>
<organism evidence="13 14">
    <name type="scientific">Sporothrix stenoceras</name>
    <dbReference type="NCBI Taxonomy" id="5173"/>
    <lineage>
        <taxon>Eukaryota</taxon>
        <taxon>Fungi</taxon>
        <taxon>Dikarya</taxon>
        <taxon>Ascomycota</taxon>
        <taxon>Pezizomycotina</taxon>
        <taxon>Sordariomycetes</taxon>
        <taxon>Sordariomycetidae</taxon>
        <taxon>Ophiostomatales</taxon>
        <taxon>Ophiostomataceae</taxon>
        <taxon>Sporothrix</taxon>
    </lineage>
</organism>
<proteinExistence type="inferred from homology"/>
<reference evidence="13 14" key="1">
    <citation type="journal article" date="2024" name="IMA Fungus">
        <title>IMA Genome - F19 : A genome assembly and annotation guide to empower mycologists, including annotated draft genome sequences of Ceratocystis pirilliformis, Diaporthe australafricana, Fusarium ophioides, Paecilomyces lecythidis, and Sporothrix stenoceras.</title>
        <authorList>
            <person name="Aylward J."/>
            <person name="Wilson A.M."/>
            <person name="Visagie C.M."/>
            <person name="Spraker J."/>
            <person name="Barnes I."/>
            <person name="Buitendag C."/>
            <person name="Ceriani C."/>
            <person name="Del Mar Angel L."/>
            <person name="du Plessis D."/>
            <person name="Fuchs T."/>
            <person name="Gasser K."/>
            <person name="Kramer D."/>
            <person name="Li W."/>
            <person name="Munsamy K."/>
            <person name="Piso A."/>
            <person name="Price J.L."/>
            <person name="Sonnekus B."/>
            <person name="Thomas C."/>
            <person name="van der Nest A."/>
            <person name="van Dijk A."/>
            <person name="van Heerden A."/>
            <person name="van Vuuren N."/>
            <person name="Yilmaz N."/>
            <person name="Duong T.A."/>
            <person name="van der Merwe N.A."/>
            <person name="Wingfield M.J."/>
            <person name="Wingfield B.D."/>
        </authorList>
    </citation>
    <scope>NUCLEOTIDE SEQUENCE [LARGE SCALE GENOMIC DNA]</scope>
    <source>
        <strain evidence="13 14">CMW 5346</strain>
    </source>
</reference>
<name>A0ABR3YYI6_9PEZI</name>
<dbReference type="Pfam" id="PF02897">
    <property type="entry name" value="Peptidase_S9_N"/>
    <property type="match status" value="1"/>
</dbReference>
<dbReference type="Gene3D" id="3.40.50.1820">
    <property type="entry name" value="alpha/beta hydrolase"/>
    <property type="match status" value="1"/>
</dbReference>
<dbReference type="InterPro" id="IPR001375">
    <property type="entry name" value="Peptidase_S9_cat"/>
</dbReference>
<evidence type="ECO:0000313" key="13">
    <source>
        <dbReference type="EMBL" id="KAL1892384.1"/>
    </source>
</evidence>
<feature type="domain" description="Peptidase S9 prolyl oligopeptidase catalytic" evidence="9">
    <location>
        <begin position="1298"/>
        <end position="1503"/>
    </location>
</feature>
<evidence type="ECO:0000313" key="14">
    <source>
        <dbReference type="Proteomes" id="UP001583186"/>
    </source>
</evidence>
<dbReference type="Pfam" id="PF00326">
    <property type="entry name" value="Peptidase_S9"/>
    <property type="match status" value="1"/>
</dbReference>
<evidence type="ECO:0000259" key="9">
    <source>
        <dbReference type="Pfam" id="PF00326"/>
    </source>
</evidence>
<dbReference type="InterPro" id="IPR051167">
    <property type="entry name" value="Prolyl_oligopep/macrocyclase"/>
</dbReference>
<dbReference type="Gene3D" id="2.60.40.1180">
    <property type="entry name" value="Golgi alpha-mannosidase II"/>
    <property type="match status" value="1"/>
</dbReference>